<keyword evidence="5" id="KW-0720">Serine protease</keyword>
<name>A0A0S8GHM0_UNCW3</name>
<feature type="domain" description="Peptidase S9A N-terminal" evidence="7">
    <location>
        <begin position="19"/>
        <end position="413"/>
    </location>
</feature>
<dbReference type="InterPro" id="IPR029058">
    <property type="entry name" value="AB_hydrolase_fold"/>
</dbReference>
<sequence>MQSHTGETPQLPNTPVITVANTYHGVEVVDKYQWLENADDPKVVQWSKAQSDYTRWVLDNIPVREVIAKRLHELYNQSSPQYYQFQYQDGMLFALKDQPPLDQPLLIKMDSPHDLSTEQVILDLNQLDPTGLTSIDFYVVSPDARLVAVSLSKGGAEDGDVHIYDVATGNKLSDIIPRVNGPTAGGDVAWTADGFGFYYTRYPRDSERPVEDIRFYQQVYFHRLGTSTEEDTYAIGKEFPRIAEIEFETSPDATHILAIVANGDGGEYAHFLLGSSKRWVQITRFSDLINKAKFGPDNALYFLSNKNTSNGKILHLHPGQTDLSYASTIVTESDAVIQSFHPTATKIYVRELVGGPSQIRIIDLADGSHEFVPLMPVSSVWDIVTLGEDKILFKNSNYLEPPICFTYEPSNQKPVRSALHFTSPADFSDCEVLREYAISKDGTRVPMNIIRRKGTTLNGKNPTILTGYGGYGISQVPGYDRVLSIWLDNGGVYAEANIRGGGEFGEDWHKAGNLTSKQNVFDDFAACAQYLIDTGYTNPAKLAIKGGSNGGLLVSAVMTQHPELFRAVVCHKGVHDMLRVELDPNGEFNITEFGTVKNPDHFRALYAYSPYHNVVDGTYYPDVLLTADENDGRVNPSNSRKMTARLQAATSSKGHVLLRMSSGSGHGMGDALSQRIALQADTYAFIFDRLGVEFTQPQQ</sequence>
<dbReference type="InterPro" id="IPR023302">
    <property type="entry name" value="Pept_S9A_N"/>
</dbReference>
<comment type="caution">
    <text evidence="8">The sequence shown here is derived from an EMBL/GenBank/DDBJ whole genome shotgun (WGS) entry which is preliminary data.</text>
</comment>
<dbReference type="PANTHER" id="PTHR42881:SF2">
    <property type="entry name" value="PROLYL ENDOPEPTIDASE"/>
    <property type="match status" value="1"/>
</dbReference>
<dbReference type="SUPFAM" id="SSF50993">
    <property type="entry name" value="Peptidase/esterase 'gauge' domain"/>
    <property type="match status" value="1"/>
</dbReference>
<dbReference type="InterPro" id="IPR001375">
    <property type="entry name" value="Peptidase_S9_cat"/>
</dbReference>
<dbReference type="Proteomes" id="UP000051096">
    <property type="component" value="Unassembled WGS sequence"/>
</dbReference>
<dbReference type="Gene3D" id="3.40.50.1820">
    <property type="entry name" value="alpha/beta hydrolase"/>
    <property type="match status" value="1"/>
</dbReference>
<evidence type="ECO:0000256" key="4">
    <source>
        <dbReference type="ARBA" id="ARBA00022801"/>
    </source>
</evidence>
<dbReference type="AlphaFoldDB" id="A0A0S8GHM0"/>
<proteinExistence type="predicted"/>
<organism evidence="8 9">
    <name type="scientific">candidate division WOR_3 bacterium SM23_60</name>
    <dbReference type="NCBI Taxonomy" id="1703780"/>
    <lineage>
        <taxon>Bacteria</taxon>
        <taxon>Bacteria division WOR-3</taxon>
    </lineage>
</organism>
<dbReference type="EMBL" id="LJUO01000031">
    <property type="protein sequence ID" value="KPK72478.1"/>
    <property type="molecule type" value="Genomic_DNA"/>
</dbReference>
<protein>
    <recommendedName>
        <fullName evidence="2">prolyl oligopeptidase</fullName>
        <ecNumber evidence="2">3.4.21.26</ecNumber>
    </recommendedName>
</protein>
<dbReference type="PATRIC" id="fig|1703780.3.peg.2105"/>
<evidence type="ECO:0000256" key="1">
    <source>
        <dbReference type="ARBA" id="ARBA00001070"/>
    </source>
</evidence>
<dbReference type="Gene3D" id="2.130.10.120">
    <property type="entry name" value="Prolyl oligopeptidase, N-terminal domain"/>
    <property type="match status" value="1"/>
</dbReference>
<dbReference type="InterPro" id="IPR002470">
    <property type="entry name" value="Peptidase_S9A"/>
</dbReference>
<dbReference type="GO" id="GO:0005829">
    <property type="term" value="C:cytosol"/>
    <property type="evidence" value="ECO:0007669"/>
    <property type="project" value="TreeGrafter"/>
</dbReference>
<evidence type="ECO:0000256" key="3">
    <source>
        <dbReference type="ARBA" id="ARBA00022670"/>
    </source>
</evidence>
<gene>
    <name evidence="8" type="ORF">AMJ87_04700</name>
</gene>
<dbReference type="GO" id="GO:0004252">
    <property type="term" value="F:serine-type endopeptidase activity"/>
    <property type="evidence" value="ECO:0007669"/>
    <property type="project" value="UniProtKB-EC"/>
</dbReference>
<keyword evidence="3" id="KW-0645">Protease</keyword>
<keyword evidence="4" id="KW-0378">Hydrolase</keyword>
<accession>A0A0S8GHM0</accession>
<reference evidence="8 9" key="1">
    <citation type="journal article" date="2015" name="Microbiome">
        <title>Genomic resolution of linkages in carbon, nitrogen, and sulfur cycling among widespread estuary sediment bacteria.</title>
        <authorList>
            <person name="Baker B.J."/>
            <person name="Lazar C.S."/>
            <person name="Teske A.P."/>
            <person name="Dick G.J."/>
        </authorList>
    </citation>
    <scope>NUCLEOTIDE SEQUENCE [LARGE SCALE GENOMIC DNA]</scope>
    <source>
        <strain evidence="8">SM23_60</strain>
    </source>
</reference>
<dbReference type="EC" id="3.4.21.26" evidence="2"/>
<dbReference type="GO" id="GO:0070012">
    <property type="term" value="F:oligopeptidase activity"/>
    <property type="evidence" value="ECO:0007669"/>
    <property type="project" value="TreeGrafter"/>
</dbReference>
<dbReference type="InterPro" id="IPR051167">
    <property type="entry name" value="Prolyl_oligopep/macrocyclase"/>
</dbReference>
<evidence type="ECO:0000259" key="6">
    <source>
        <dbReference type="Pfam" id="PF00326"/>
    </source>
</evidence>
<dbReference type="GO" id="GO:0006508">
    <property type="term" value="P:proteolysis"/>
    <property type="evidence" value="ECO:0007669"/>
    <property type="project" value="UniProtKB-KW"/>
</dbReference>
<feature type="domain" description="Peptidase S9 prolyl oligopeptidase catalytic" evidence="6">
    <location>
        <begin position="481"/>
        <end position="691"/>
    </location>
</feature>
<dbReference type="PRINTS" id="PR00862">
    <property type="entry name" value="PROLIGOPTASE"/>
</dbReference>
<evidence type="ECO:0000256" key="5">
    <source>
        <dbReference type="ARBA" id="ARBA00022825"/>
    </source>
</evidence>
<evidence type="ECO:0000259" key="7">
    <source>
        <dbReference type="Pfam" id="PF02897"/>
    </source>
</evidence>
<evidence type="ECO:0000256" key="2">
    <source>
        <dbReference type="ARBA" id="ARBA00011897"/>
    </source>
</evidence>
<dbReference type="Pfam" id="PF00326">
    <property type="entry name" value="Peptidase_S9"/>
    <property type="match status" value="1"/>
</dbReference>
<dbReference type="Pfam" id="PF02897">
    <property type="entry name" value="Peptidase_S9_N"/>
    <property type="match status" value="1"/>
</dbReference>
<evidence type="ECO:0000313" key="8">
    <source>
        <dbReference type="EMBL" id="KPK72478.1"/>
    </source>
</evidence>
<dbReference type="PANTHER" id="PTHR42881">
    <property type="entry name" value="PROLYL ENDOPEPTIDASE"/>
    <property type="match status" value="1"/>
</dbReference>
<evidence type="ECO:0000313" key="9">
    <source>
        <dbReference type="Proteomes" id="UP000051096"/>
    </source>
</evidence>
<dbReference type="SUPFAM" id="SSF53474">
    <property type="entry name" value="alpha/beta-Hydrolases"/>
    <property type="match status" value="1"/>
</dbReference>
<comment type="catalytic activity">
    <reaction evidence="1">
        <text>Hydrolysis of Pro-|-Xaa &gt;&gt; Ala-|-Xaa in oligopeptides.</text>
        <dbReference type="EC" id="3.4.21.26"/>
    </reaction>
</comment>